<dbReference type="PATRIC" id="fig|449.7.peg.2437"/>
<dbReference type="KEGG" id="lha:LHA_2756"/>
<name>A0A0A8UW52_LEGHA</name>
<keyword evidence="1" id="KW-1133">Transmembrane helix</keyword>
<keyword evidence="1" id="KW-0472">Membrane</keyword>
<dbReference type="AlphaFoldDB" id="A0A0A8UW52"/>
<dbReference type="HOGENOM" id="CLU_2898703_0_0_6"/>
<accession>A0A0A8UW52</accession>
<reference evidence="3" key="1">
    <citation type="submission" date="2014-09" db="EMBL/GenBank/DDBJ databases">
        <authorList>
            <person name="Gomez-Valero L."/>
        </authorList>
    </citation>
    <scope>NUCLEOTIDE SEQUENCE [LARGE SCALE GENOMIC DNA]</scope>
    <source>
        <strain evidence="3">ATCC35250</strain>
    </source>
</reference>
<keyword evidence="3" id="KW-1185">Reference proteome</keyword>
<protein>
    <submittedName>
        <fullName evidence="2">Uncharacterized protein</fullName>
    </submittedName>
</protein>
<evidence type="ECO:0000256" key="1">
    <source>
        <dbReference type="SAM" id="Phobius"/>
    </source>
</evidence>
<dbReference type="Proteomes" id="UP000032803">
    <property type="component" value="Chromosome I"/>
</dbReference>
<evidence type="ECO:0000313" key="2">
    <source>
        <dbReference type="EMBL" id="CEK11756.1"/>
    </source>
</evidence>
<evidence type="ECO:0000313" key="3">
    <source>
        <dbReference type="Proteomes" id="UP000032803"/>
    </source>
</evidence>
<dbReference type="EMBL" id="LN681225">
    <property type="protein sequence ID" value="CEK11756.1"/>
    <property type="molecule type" value="Genomic_DNA"/>
</dbReference>
<feature type="transmembrane region" description="Helical" evidence="1">
    <location>
        <begin position="35"/>
        <end position="54"/>
    </location>
</feature>
<proteinExistence type="predicted"/>
<organism evidence="2 3">
    <name type="scientific">Legionella hackeliae</name>
    <dbReference type="NCBI Taxonomy" id="449"/>
    <lineage>
        <taxon>Bacteria</taxon>
        <taxon>Pseudomonadati</taxon>
        <taxon>Pseudomonadota</taxon>
        <taxon>Gammaproteobacteria</taxon>
        <taxon>Legionellales</taxon>
        <taxon>Legionellaceae</taxon>
        <taxon>Legionella</taxon>
    </lineage>
</organism>
<dbReference type="STRING" id="449.LHA_2756"/>
<gene>
    <name evidence="2" type="ORF">LHA_2756</name>
</gene>
<sequence length="62" mass="7142">MGNKNSIRQANSNLTNAREAVREFYKGVEQPDMELVLFFLSVVMIEGTITFVLFKKQMRTTV</sequence>
<keyword evidence="1" id="KW-0812">Transmembrane</keyword>